<dbReference type="EMBL" id="JAHRIO010010958">
    <property type="protein sequence ID" value="MEQ2161863.1"/>
    <property type="molecule type" value="Genomic_DNA"/>
</dbReference>
<dbReference type="PANTHER" id="PTHR12103:SF19">
    <property type="entry name" value="5'-NUCLEOTIDASE DOMAIN-CONTAINING 2"/>
    <property type="match status" value="1"/>
</dbReference>
<dbReference type="SUPFAM" id="SSF56784">
    <property type="entry name" value="HAD-like"/>
    <property type="match status" value="1"/>
</dbReference>
<protein>
    <submittedName>
        <fullName evidence="6">Uncharacterized protein</fullName>
    </submittedName>
</protein>
<sequence length="436" mass="49316">MSFKTVGTLLTLTLRATGNRTPPLARSPRVNRLSTSCRVFAGSQHVEKNKGQSCSSDSDRPNDGDVPLSSEPPHKCGSGDKKRLKEAAGAPGTSGVRRRSFTSKAAPMDQTSFLWNRYNDLKRLVYGKHRIPLCSHSPHGPRRKSGTPLYTSSSNQGYLSAASEDILYGLLMKIDAFHYIEPGTVYRGLSPLSDEEVHYLYGGTFHVPLSQDSGFYGKVKQFMDIFSIPEMTLLAVVNDFFFTNDIEYDPVHLFKDVSEAIGMVHLKGYMYKWIMQDLVTLCFTGLFSPADKFILRKEETDAVLHRLVSQGKKLFLITNSPFSFVDKGMTHMVGKNWRDFFDVVIVQADKPHFFTDCIKPFRRLDNNGDLRWEKITSLDKGQIYKQDLMLRHGWRTAAIVPELEHETKIVSAHRYAVTLTWLQALTGLMERLQVSS</sequence>
<dbReference type="PANTHER" id="PTHR12103">
    <property type="entry name" value="5'-NUCLEOTIDASE DOMAIN-CONTAINING"/>
    <property type="match status" value="1"/>
</dbReference>
<feature type="region of interest" description="Disordered" evidence="5">
    <location>
        <begin position="42"/>
        <end position="103"/>
    </location>
</feature>
<comment type="caution">
    <text evidence="6">The sequence shown here is derived from an EMBL/GenBank/DDBJ whole genome shotgun (WGS) entry which is preliminary data.</text>
</comment>
<dbReference type="InterPro" id="IPR023214">
    <property type="entry name" value="HAD_sf"/>
</dbReference>
<evidence type="ECO:0000256" key="1">
    <source>
        <dbReference type="ARBA" id="ARBA00009589"/>
    </source>
</evidence>
<evidence type="ECO:0000256" key="4">
    <source>
        <dbReference type="ARBA" id="ARBA00022842"/>
    </source>
</evidence>
<feature type="compositionally biased region" description="Basic and acidic residues" evidence="5">
    <location>
        <begin position="72"/>
        <end position="86"/>
    </location>
</feature>
<keyword evidence="7" id="KW-1185">Reference proteome</keyword>
<comment type="similarity">
    <text evidence="1">Belongs to the 5'(3')-deoxyribonucleotidase family.</text>
</comment>
<name>A0ABV0MTU9_9TELE</name>
<dbReference type="Pfam" id="PF05761">
    <property type="entry name" value="5_nucleotid"/>
    <property type="match status" value="2"/>
</dbReference>
<evidence type="ECO:0000256" key="2">
    <source>
        <dbReference type="ARBA" id="ARBA00022723"/>
    </source>
</evidence>
<accession>A0ABV0MTU9</accession>
<keyword evidence="2" id="KW-0479">Metal-binding</keyword>
<proteinExistence type="inferred from homology"/>
<reference evidence="6 7" key="1">
    <citation type="submission" date="2021-06" db="EMBL/GenBank/DDBJ databases">
        <authorList>
            <person name="Palmer J.M."/>
        </authorList>
    </citation>
    <scope>NUCLEOTIDE SEQUENCE [LARGE SCALE GENOMIC DNA]</scope>
    <source>
        <strain evidence="6 7">GA_2019</strain>
        <tissue evidence="6">Muscle</tissue>
    </source>
</reference>
<dbReference type="Gene3D" id="3.40.50.1000">
    <property type="entry name" value="HAD superfamily/HAD-like"/>
    <property type="match status" value="1"/>
</dbReference>
<dbReference type="Proteomes" id="UP001476798">
    <property type="component" value="Unassembled WGS sequence"/>
</dbReference>
<evidence type="ECO:0000313" key="7">
    <source>
        <dbReference type="Proteomes" id="UP001476798"/>
    </source>
</evidence>
<keyword evidence="4" id="KW-0460">Magnesium</keyword>
<dbReference type="InterPro" id="IPR008380">
    <property type="entry name" value="HAD-SF_hydro_IG_5-nucl"/>
</dbReference>
<gene>
    <name evidence="6" type="ORF">GOODEAATRI_013965</name>
</gene>
<evidence type="ECO:0000256" key="5">
    <source>
        <dbReference type="SAM" id="MobiDB-lite"/>
    </source>
</evidence>
<evidence type="ECO:0000256" key="3">
    <source>
        <dbReference type="ARBA" id="ARBA00022801"/>
    </source>
</evidence>
<keyword evidence="3" id="KW-0378">Hydrolase</keyword>
<dbReference type="InterPro" id="IPR036412">
    <property type="entry name" value="HAD-like_sf"/>
</dbReference>
<organism evidence="6 7">
    <name type="scientific">Goodea atripinnis</name>
    <dbReference type="NCBI Taxonomy" id="208336"/>
    <lineage>
        <taxon>Eukaryota</taxon>
        <taxon>Metazoa</taxon>
        <taxon>Chordata</taxon>
        <taxon>Craniata</taxon>
        <taxon>Vertebrata</taxon>
        <taxon>Euteleostomi</taxon>
        <taxon>Actinopterygii</taxon>
        <taxon>Neopterygii</taxon>
        <taxon>Teleostei</taxon>
        <taxon>Neoteleostei</taxon>
        <taxon>Acanthomorphata</taxon>
        <taxon>Ovalentaria</taxon>
        <taxon>Atherinomorphae</taxon>
        <taxon>Cyprinodontiformes</taxon>
        <taxon>Goodeidae</taxon>
        <taxon>Goodea</taxon>
    </lineage>
</organism>
<evidence type="ECO:0000313" key="6">
    <source>
        <dbReference type="EMBL" id="MEQ2161863.1"/>
    </source>
</evidence>